<organism evidence="2 3">
    <name type="scientific">Cotesia congregata</name>
    <name type="common">Parasitoid wasp</name>
    <name type="synonym">Apanteles congregatus</name>
    <dbReference type="NCBI Taxonomy" id="51543"/>
    <lineage>
        <taxon>Eukaryota</taxon>
        <taxon>Metazoa</taxon>
        <taxon>Ecdysozoa</taxon>
        <taxon>Arthropoda</taxon>
        <taxon>Hexapoda</taxon>
        <taxon>Insecta</taxon>
        <taxon>Pterygota</taxon>
        <taxon>Neoptera</taxon>
        <taxon>Endopterygota</taxon>
        <taxon>Hymenoptera</taxon>
        <taxon>Apocrita</taxon>
        <taxon>Ichneumonoidea</taxon>
        <taxon>Braconidae</taxon>
        <taxon>Microgastrinae</taxon>
        <taxon>Cotesia</taxon>
    </lineage>
</organism>
<reference evidence="2" key="1">
    <citation type="submission" date="2021-04" db="EMBL/GenBank/DDBJ databases">
        <authorList>
            <person name="Chebbi M.A.C M."/>
        </authorList>
    </citation>
    <scope>NUCLEOTIDE SEQUENCE</scope>
</reference>
<keyword evidence="3" id="KW-1185">Reference proteome</keyword>
<gene>
    <name evidence="2" type="ORF">HICCMSTLAB_LOCUS8314</name>
</gene>
<dbReference type="AlphaFoldDB" id="A0A8J2MR41"/>
<proteinExistence type="predicted"/>
<name>A0A8J2MR41_COTCN</name>
<dbReference type="OrthoDB" id="10427745at2759"/>
<dbReference type="EMBL" id="CAJNRD030001121">
    <property type="protein sequence ID" value="CAG5096647.1"/>
    <property type="molecule type" value="Genomic_DNA"/>
</dbReference>
<accession>A0A8J2MR41</accession>
<comment type="caution">
    <text evidence="2">The sequence shown here is derived from an EMBL/GenBank/DDBJ whole genome shotgun (WGS) entry which is preliminary data.</text>
</comment>
<evidence type="ECO:0000256" key="1">
    <source>
        <dbReference type="SAM" id="Coils"/>
    </source>
</evidence>
<sequence>MKEILKKLGGIETKISEKCGKVSKRVDELKEEGRKERAELRKMWEEDKKRMNERMDGMESRLEKLEMAVSRRGNGEGDTMELTEGRMDEDAERKLRKMELEIEKREREVRRKNVILKGIDMKPGVDWQSEVEKVWERMEIVGGRKNMRKIGNLDKEGRGLLLIELEGNDKKKEVMMVKNDDLTYEERRVRKLVLEEAAKERALGKNVKVEGGIYEALG</sequence>
<evidence type="ECO:0000313" key="2">
    <source>
        <dbReference type="EMBL" id="CAG5096647.1"/>
    </source>
</evidence>
<evidence type="ECO:0000313" key="3">
    <source>
        <dbReference type="Proteomes" id="UP000786811"/>
    </source>
</evidence>
<feature type="coiled-coil region" evidence="1">
    <location>
        <begin position="41"/>
        <end position="115"/>
    </location>
</feature>
<keyword evidence="1" id="KW-0175">Coiled coil</keyword>
<dbReference type="Proteomes" id="UP000786811">
    <property type="component" value="Unassembled WGS sequence"/>
</dbReference>
<protein>
    <submittedName>
        <fullName evidence="2">Uncharacterized protein</fullName>
    </submittedName>
</protein>